<accession>A0A179G7R5</accession>
<gene>
    <name evidence="8" type="ORF">VFPPC_01263</name>
</gene>
<dbReference type="Pfam" id="PF11951">
    <property type="entry name" value="Fungal_trans_2"/>
    <property type="match status" value="1"/>
</dbReference>
<evidence type="ECO:0000256" key="1">
    <source>
        <dbReference type="ARBA" id="ARBA00022723"/>
    </source>
</evidence>
<dbReference type="RefSeq" id="XP_018149661.1">
    <property type="nucleotide sequence ID" value="XM_018281121.1"/>
</dbReference>
<keyword evidence="5" id="KW-0804">Transcription</keyword>
<evidence type="ECO:0000256" key="5">
    <source>
        <dbReference type="ARBA" id="ARBA00023163"/>
    </source>
</evidence>
<dbReference type="GO" id="GO:0003677">
    <property type="term" value="F:DNA binding"/>
    <property type="evidence" value="ECO:0007669"/>
    <property type="project" value="UniProtKB-KW"/>
</dbReference>
<dbReference type="GO" id="GO:0046872">
    <property type="term" value="F:metal ion binding"/>
    <property type="evidence" value="ECO:0007669"/>
    <property type="project" value="UniProtKB-KW"/>
</dbReference>
<dbReference type="GeneID" id="28845115"/>
<dbReference type="STRING" id="1380566.A0A179G7R5"/>
<dbReference type="Proteomes" id="UP000078397">
    <property type="component" value="Unassembled WGS sequence"/>
</dbReference>
<dbReference type="PANTHER" id="PTHR36206:SF16">
    <property type="entry name" value="TRANSCRIPTION FACTOR DOMAIN-CONTAINING PROTEIN-RELATED"/>
    <property type="match status" value="1"/>
</dbReference>
<proteinExistence type="predicted"/>
<evidence type="ECO:0000256" key="4">
    <source>
        <dbReference type="ARBA" id="ARBA00023125"/>
    </source>
</evidence>
<dbReference type="PANTHER" id="PTHR36206">
    <property type="entry name" value="ASPERCRYPTIN BIOSYNTHESIS CLUSTER-SPECIFIC TRANSCRIPTION REGULATOR ATNN-RELATED"/>
    <property type="match status" value="1"/>
</dbReference>
<evidence type="ECO:0000256" key="3">
    <source>
        <dbReference type="ARBA" id="ARBA00023015"/>
    </source>
</evidence>
<keyword evidence="6" id="KW-0539">Nucleus</keyword>
<dbReference type="EMBL" id="LSBJ02000001">
    <property type="protein sequence ID" value="OAQ73578.1"/>
    <property type="molecule type" value="Genomic_DNA"/>
</dbReference>
<keyword evidence="1" id="KW-0479">Metal-binding</keyword>
<evidence type="ECO:0000313" key="8">
    <source>
        <dbReference type="EMBL" id="OAQ73578.1"/>
    </source>
</evidence>
<feature type="region of interest" description="Disordered" evidence="7">
    <location>
        <begin position="391"/>
        <end position="417"/>
    </location>
</feature>
<evidence type="ECO:0000256" key="2">
    <source>
        <dbReference type="ARBA" id="ARBA00022833"/>
    </source>
</evidence>
<dbReference type="KEGG" id="pchm:VFPPC_01263"/>
<keyword evidence="9" id="KW-1185">Reference proteome</keyword>
<organism evidence="8 9">
    <name type="scientific">Pochonia chlamydosporia 170</name>
    <dbReference type="NCBI Taxonomy" id="1380566"/>
    <lineage>
        <taxon>Eukaryota</taxon>
        <taxon>Fungi</taxon>
        <taxon>Dikarya</taxon>
        <taxon>Ascomycota</taxon>
        <taxon>Pezizomycotina</taxon>
        <taxon>Sordariomycetes</taxon>
        <taxon>Hypocreomycetidae</taxon>
        <taxon>Hypocreales</taxon>
        <taxon>Clavicipitaceae</taxon>
        <taxon>Pochonia</taxon>
    </lineage>
</organism>
<evidence type="ECO:0000313" key="9">
    <source>
        <dbReference type="Proteomes" id="UP000078397"/>
    </source>
</evidence>
<sequence>MSPTIEFESANGRRAFDYYHARLIPILGGIYTSEFWGETVLQLSLTEPVVHHSLLSLSSFLECELAKDGTDHARKPVFAFSEYGKAINAMRNWRSDDGSMAVPLLVCVLFTCIEFLLDRSQVSQLHICQGRKLLSQLEDVESSALDLVKRDLVPIYARLSLASFLFGTRPEAIPDTLRSSTATPVEFKTLRDAKNRLYHLLDDALRFTTQAKPAAYATPNYLEVAALEAVQQSLLNQLSDWNNSFTMLTTNLAQSTSLRISQNLLQIYYHAAVIWICTALQPLQLAYDNHIAAFASIISLASAVVNQTNASKKLPEFSFETELIAPLYWTATKCRHPTLRRAALRLLLKDELRNRKENLWHARETIIIASRIIEMEEQGLDTTVAETKAAYESPEQEFTLSTPTLSDSTSSQWSDNELHVPLSKPPTLPPPAVTLDTATVAFDGDVEGEGEASFNRPVVQNGAAVPEHPRLKSAAHMASSLPVHMSVSPPFDIPETKRVKNTLIGPREPGGIWITVFRDLNTGQQNWDITKEFLAV</sequence>
<keyword evidence="2" id="KW-0862">Zinc</keyword>
<keyword evidence="4" id="KW-0238">DNA-binding</keyword>
<evidence type="ECO:0000256" key="6">
    <source>
        <dbReference type="ARBA" id="ARBA00023242"/>
    </source>
</evidence>
<name>A0A179G7R5_METCM</name>
<comment type="caution">
    <text evidence="8">The sequence shown here is derived from an EMBL/GenBank/DDBJ whole genome shotgun (WGS) entry which is preliminary data.</text>
</comment>
<dbReference type="InterPro" id="IPR052360">
    <property type="entry name" value="Transcr_Regulatory_Proteins"/>
</dbReference>
<keyword evidence="3" id="KW-0805">Transcription regulation</keyword>
<reference evidence="8 9" key="1">
    <citation type="journal article" date="2016" name="PLoS Pathog.">
        <title>Biosynthesis of antibiotic leucinostatins in bio-control fungus Purpureocillium lilacinum and their inhibition on phytophthora revealed by genome mining.</title>
        <authorList>
            <person name="Wang G."/>
            <person name="Liu Z."/>
            <person name="Lin R."/>
            <person name="Li E."/>
            <person name="Mao Z."/>
            <person name="Ling J."/>
            <person name="Yang Y."/>
            <person name="Yin W.B."/>
            <person name="Xie B."/>
        </authorList>
    </citation>
    <scope>NUCLEOTIDE SEQUENCE [LARGE SCALE GENOMIC DNA]</scope>
    <source>
        <strain evidence="8">170</strain>
    </source>
</reference>
<evidence type="ECO:0000256" key="7">
    <source>
        <dbReference type="SAM" id="MobiDB-lite"/>
    </source>
</evidence>
<feature type="compositionally biased region" description="Low complexity" evidence="7">
    <location>
        <begin position="399"/>
        <end position="411"/>
    </location>
</feature>
<dbReference type="OrthoDB" id="2593732at2759"/>
<dbReference type="InterPro" id="IPR021858">
    <property type="entry name" value="Fun_TF"/>
</dbReference>
<dbReference type="AlphaFoldDB" id="A0A179G7R5"/>
<protein>
    <submittedName>
        <fullName evidence="8">C6 finger domain-containing protein</fullName>
    </submittedName>
</protein>